<keyword evidence="1" id="KW-1133">Transmembrane helix</keyword>
<dbReference type="Pfam" id="PF05007">
    <property type="entry name" value="Mannosyl_trans"/>
    <property type="match status" value="1"/>
</dbReference>
<feature type="transmembrane region" description="Helical" evidence="1">
    <location>
        <begin position="72"/>
        <end position="91"/>
    </location>
</feature>
<dbReference type="InterPro" id="IPR007704">
    <property type="entry name" value="PIG-M"/>
</dbReference>
<name>A0A1D8TPW4_9CYAN</name>
<dbReference type="Proteomes" id="UP000177870">
    <property type="component" value="Chromosome"/>
</dbReference>
<evidence type="ECO:0000256" key="1">
    <source>
        <dbReference type="SAM" id="Phobius"/>
    </source>
</evidence>
<protein>
    <recommendedName>
        <fullName evidence="4">Glycosyltransferase RgtA/B/C/D-like domain-containing protein</fullName>
    </recommendedName>
</protein>
<evidence type="ECO:0008006" key="4">
    <source>
        <dbReference type="Google" id="ProtNLM"/>
    </source>
</evidence>
<evidence type="ECO:0000313" key="3">
    <source>
        <dbReference type="Proteomes" id="UP000177870"/>
    </source>
</evidence>
<organism evidence="2 3">
    <name type="scientific">Moorena producens PAL-8-15-08-1</name>
    <dbReference type="NCBI Taxonomy" id="1458985"/>
    <lineage>
        <taxon>Bacteria</taxon>
        <taxon>Bacillati</taxon>
        <taxon>Cyanobacteriota</taxon>
        <taxon>Cyanophyceae</taxon>
        <taxon>Coleofasciculales</taxon>
        <taxon>Coleofasciculaceae</taxon>
        <taxon>Moorena</taxon>
    </lineage>
</organism>
<dbReference type="GO" id="GO:0051751">
    <property type="term" value="F:alpha-1,4-mannosyltransferase activity"/>
    <property type="evidence" value="ECO:0007669"/>
    <property type="project" value="InterPro"/>
</dbReference>
<dbReference type="KEGG" id="mpro:BJP34_09425"/>
<keyword evidence="1" id="KW-0812">Transmembrane</keyword>
<dbReference type="GO" id="GO:0006506">
    <property type="term" value="P:GPI anchor biosynthetic process"/>
    <property type="evidence" value="ECO:0007669"/>
    <property type="project" value="InterPro"/>
</dbReference>
<evidence type="ECO:0000313" key="2">
    <source>
        <dbReference type="EMBL" id="AOW99646.1"/>
    </source>
</evidence>
<reference evidence="3" key="1">
    <citation type="submission" date="2016-10" db="EMBL/GenBank/DDBJ databases">
        <title>Comparative genomics uncovers the prolific and rare metabolic potential of the cyanobacterial genus Moorea.</title>
        <authorList>
            <person name="Leao T."/>
            <person name="Castelao G."/>
            <person name="Korobeynikov A."/>
            <person name="Monroe E.A."/>
            <person name="Podell S."/>
            <person name="Glukhov E."/>
            <person name="Allen E."/>
            <person name="Gerwick W.H."/>
            <person name="Gerwick L."/>
        </authorList>
    </citation>
    <scope>NUCLEOTIDE SEQUENCE [LARGE SCALE GENOMIC DNA]</scope>
    <source>
        <strain evidence="3">PAL-8-15-08-1</strain>
    </source>
</reference>
<dbReference type="GO" id="GO:0016020">
    <property type="term" value="C:membrane"/>
    <property type="evidence" value="ECO:0007669"/>
    <property type="project" value="InterPro"/>
</dbReference>
<dbReference type="EMBL" id="CP017599">
    <property type="protein sequence ID" value="AOW99646.1"/>
    <property type="molecule type" value="Genomic_DNA"/>
</dbReference>
<feature type="transmembrane region" description="Helical" evidence="1">
    <location>
        <begin position="212"/>
        <end position="232"/>
    </location>
</feature>
<sequence length="340" mass="39031">MIMSQRKSLLIVCLILIAVVGVVINVKLLQVWNYNTEGHDIYYSWVEGKRILSGENPYARVLSGNMRENQKYATYFPLFYWLSALTQLLGFQDYSDWISLWRPIFLMVNIGIAGLFFYHLYNHNLFIFGWFAALFWLLNRWTLYVSIDGNLDFLAIFFLILSLMLLPKHNKSTAFLMFSLSLAIKQIAIFLLPLYLIWAWQSSEDNPVKDTFIALLLILVIPGITSLPFILWNAEGFFKSILFSATRNPDGHVNAPSLDGLITLSNPDFIGIKAKLPMVLVMSLVFLSAIKRQIGIYTSALLTMSVFLEFNSVIFNQYFCWVVPLLPLASCEILPKKYAK</sequence>
<keyword evidence="1" id="KW-0472">Membrane</keyword>
<proteinExistence type="predicted"/>
<accession>A0A1D8TPW4</accession>
<feature type="transmembrane region" description="Helical" evidence="1">
    <location>
        <begin position="178"/>
        <end position="200"/>
    </location>
</feature>
<gene>
    <name evidence="2" type="ORF">BJP34_09425</name>
</gene>
<feature type="transmembrane region" description="Helical" evidence="1">
    <location>
        <begin position="276"/>
        <end position="294"/>
    </location>
</feature>
<feature type="transmembrane region" description="Helical" evidence="1">
    <location>
        <begin position="141"/>
        <end position="166"/>
    </location>
</feature>
<feature type="transmembrane region" description="Helical" evidence="1">
    <location>
        <begin position="103"/>
        <end position="121"/>
    </location>
</feature>
<dbReference type="AlphaFoldDB" id="A0A1D8TPW4"/>
<dbReference type="GO" id="GO:0004376">
    <property type="term" value="F:GPI mannosyltransferase activity"/>
    <property type="evidence" value="ECO:0007669"/>
    <property type="project" value="InterPro"/>
</dbReference>